<comment type="caution">
    <text evidence="6">The sequence shown here is derived from an EMBL/GenBank/DDBJ whole genome shotgun (WGS) entry which is preliminary data.</text>
</comment>
<dbReference type="GO" id="GO:0030091">
    <property type="term" value="P:protein repair"/>
    <property type="evidence" value="ECO:0007669"/>
    <property type="project" value="InterPro"/>
</dbReference>
<evidence type="ECO:0000256" key="1">
    <source>
        <dbReference type="ARBA" id="ARBA00012499"/>
    </source>
</evidence>
<dbReference type="GO" id="GO:0033743">
    <property type="term" value="F:peptide-methionine (R)-S-oxide reductase activity"/>
    <property type="evidence" value="ECO:0007669"/>
    <property type="project" value="UniProtKB-EC"/>
</dbReference>
<evidence type="ECO:0000313" key="7">
    <source>
        <dbReference type="Proteomes" id="UP000438476"/>
    </source>
</evidence>
<organism evidence="6 7">
    <name type="scientific">Altericroceibacterium endophyticum</name>
    <dbReference type="NCBI Taxonomy" id="1808508"/>
    <lineage>
        <taxon>Bacteria</taxon>
        <taxon>Pseudomonadati</taxon>
        <taxon>Pseudomonadota</taxon>
        <taxon>Alphaproteobacteria</taxon>
        <taxon>Sphingomonadales</taxon>
        <taxon>Erythrobacteraceae</taxon>
        <taxon>Altericroceibacterium</taxon>
    </lineage>
</organism>
<evidence type="ECO:0000313" key="6">
    <source>
        <dbReference type="EMBL" id="MXO65783.1"/>
    </source>
</evidence>
<accession>A0A6I4T6Z9</accession>
<dbReference type="RefSeq" id="WP_160736208.1">
    <property type="nucleotide sequence ID" value="NZ_WTYT01000003.1"/>
</dbReference>
<protein>
    <recommendedName>
        <fullName evidence="1">peptide-methionine (R)-S-oxide reductase</fullName>
        <ecNumber evidence="1">1.8.4.12</ecNumber>
    </recommendedName>
</protein>
<dbReference type="EC" id="1.8.4.12" evidence="1"/>
<evidence type="ECO:0000259" key="5">
    <source>
        <dbReference type="PROSITE" id="PS51790"/>
    </source>
</evidence>
<evidence type="ECO:0000256" key="3">
    <source>
        <dbReference type="ARBA" id="ARBA00048488"/>
    </source>
</evidence>
<dbReference type="InterPro" id="IPR006311">
    <property type="entry name" value="TAT_signal"/>
</dbReference>
<gene>
    <name evidence="6" type="primary">msrB</name>
    <name evidence="6" type="ORF">GRI91_08455</name>
</gene>
<dbReference type="Gene3D" id="2.170.150.20">
    <property type="entry name" value="Peptide methionine sulfoxide reductase"/>
    <property type="match status" value="1"/>
</dbReference>
<dbReference type="PROSITE" id="PS51318">
    <property type="entry name" value="TAT"/>
    <property type="match status" value="1"/>
</dbReference>
<dbReference type="AlphaFoldDB" id="A0A6I4T6Z9"/>
<dbReference type="OrthoDB" id="9785497at2"/>
<keyword evidence="2 6" id="KW-0560">Oxidoreductase</keyword>
<reference evidence="6 7" key="1">
    <citation type="submission" date="2019-12" db="EMBL/GenBank/DDBJ databases">
        <title>Genomic-based taxomic classification of the family Erythrobacteraceae.</title>
        <authorList>
            <person name="Xu L."/>
        </authorList>
    </citation>
    <scope>NUCLEOTIDE SEQUENCE [LARGE SCALE GENOMIC DNA]</scope>
    <source>
        <strain evidence="6 7">LMG 29518</strain>
    </source>
</reference>
<dbReference type="Proteomes" id="UP000438476">
    <property type="component" value="Unassembled WGS sequence"/>
</dbReference>
<dbReference type="SUPFAM" id="SSF51316">
    <property type="entry name" value="Mss4-like"/>
    <property type="match status" value="1"/>
</dbReference>
<dbReference type="PANTHER" id="PTHR10173">
    <property type="entry name" value="METHIONINE SULFOXIDE REDUCTASE"/>
    <property type="match status" value="1"/>
</dbReference>
<name>A0A6I4T6Z9_9SPHN</name>
<feature type="domain" description="MsrB" evidence="5">
    <location>
        <begin position="43"/>
        <end position="164"/>
    </location>
</feature>
<dbReference type="GO" id="GO:0005737">
    <property type="term" value="C:cytoplasm"/>
    <property type="evidence" value="ECO:0007669"/>
    <property type="project" value="TreeGrafter"/>
</dbReference>
<sequence>MLIQNTSRRRALGLLAGAALTPVLAACGSTPANARDYPVKLTEAQWQGRLSPAQFRILRQAGTERPYSSPLNDEKRKGTFLCAGCDNAVFPSTTKYDSGTGWPSFYRPLKGAIGRSTDRKLGYSRTEVHCADCGGHLGHVFNDGPAPTGKRYCLNGVALKFRPA</sequence>
<dbReference type="EMBL" id="WTYT01000003">
    <property type="protein sequence ID" value="MXO65783.1"/>
    <property type="molecule type" value="Genomic_DNA"/>
</dbReference>
<dbReference type="InterPro" id="IPR011057">
    <property type="entry name" value="Mss4-like_sf"/>
</dbReference>
<dbReference type="PANTHER" id="PTHR10173:SF57">
    <property type="entry name" value="PEPTIDE-METHIONINE (R)-S-OXIDE REDUCTASE"/>
    <property type="match status" value="1"/>
</dbReference>
<dbReference type="InterPro" id="IPR028427">
    <property type="entry name" value="Met_Sox_Rdtase_MsrB"/>
</dbReference>
<evidence type="ECO:0000256" key="2">
    <source>
        <dbReference type="ARBA" id="ARBA00023002"/>
    </source>
</evidence>
<keyword evidence="7" id="KW-1185">Reference proteome</keyword>
<dbReference type="Pfam" id="PF01641">
    <property type="entry name" value="SelR"/>
    <property type="match status" value="1"/>
</dbReference>
<keyword evidence="4" id="KW-0732">Signal</keyword>
<feature type="chain" id="PRO_5026343603" description="peptide-methionine (R)-S-oxide reductase" evidence="4">
    <location>
        <begin position="26"/>
        <end position="164"/>
    </location>
</feature>
<evidence type="ECO:0000256" key="4">
    <source>
        <dbReference type="SAM" id="SignalP"/>
    </source>
</evidence>
<dbReference type="InterPro" id="IPR002579">
    <property type="entry name" value="Met_Sox_Rdtase_MsrB_dom"/>
</dbReference>
<proteinExistence type="predicted"/>
<feature type="signal peptide" evidence="4">
    <location>
        <begin position="1"/>
        <end position="25"/>
    </location>
</feature>
<dbReference type="GO" id="GO:0006979">
    <property type="term" value="P:response to oxidative stress"/>
    <property type="evidence" value="ECO:0007669"/>
    <property type="project" value="InterPro"/>
</dbReference>
<comment type="catalytic activity">
    <reaction evidence="3">
        <text>L-methionyl-[protein] + [thioredoxin]-disulfide + H2O = L-methionyl-(R)-S-oxide-[protein] + [thioredoxin]-dithiol</text>
        <dbReference type="Rhea" id="RHEA:24164"/>
        <dbReference type="Rhea" id="RHEA-COMP:10698"/>
        <dbReference type="Rhea" id="RHEA-COMP:10700"/>
        <dbReference type="Rhea" id="RHEA-COMP:12313"/>
        <dbReference type="Rhea" id="RHEA-COMP:12314"/>
        <dbReference type="ChEBI" id="CHEBI:15377"/>
        <dbReference type="ChEBI" id="CHEBI:16044"/>
        <dbReference type="ChEBI" id="CHEBI:29950"/>
        <dbReference type="ChEBI" id="CHEBI:45764"/>
        <dbReference type="ChEBI" id="CHEBI:50058"/>
        <dbReference type="EC" id="1.8.4.12"/>
    </reaction>
</comment>
<dbReference type="NCBIfam" id="TIGR00357">
    <property type="entry name" value="peptide-methionine (R)-S-oxide reductase MsrB"/>
    <property type="match status" value="1"/>
</dbReference>
<dbReference type="PROSITE" id="PS51790">
    <property type="entry name" value="MSRB"/>
    <property type="match status" value="1"/>
</dbReference>